<evidence type="ECO:0000256" key="1">
    <source>
        <dbReference type="SAM" id="Phobius"/>
    </source>
</evidence>
<dbReference type="VEuPathDB" id="VectorBase:AFUN006310"/>
<evidence type="ECO:0008006" key="3">
    <source>
        <dbReference type="Google" id="ProtNLM"/>
    </source>
</evidence>
<accession>A0A182RJ94</accession>
<evidence type="ECO:0000313" key="2">
    <source>
        <dbReference type="EnsemblMetazoa" id="AFUN006310-PA"/>
    </source>
</evidence>
<organism evidence="2">
    <name type="scientific">Anopheles funestus</name>
    <name type="common">African malaria mosquito</name>
    <dbReference type="NCBI Taxonomy" id="62324"/>
    <lineage>
        <taxon>Eukaryota</taxon>
        <taxon>Metazoa</taxon>
        <taxon>Ecdysozoa</taxon>
        <taxon>Arthropoda</taxon>
        <taxon>Hexapoda</taxon>
        <taxon>Insecta</taxon>
        <taxon>Pterygota</taxon>
        <taxon>Neoptera</taxon>
        <taxon>Endopterygota</taxon>
        <taxon>Diptera</taxon>
        <taxon>Nematocera</taxon>
        <taxon>Culicoidea</taxon>
        <taxon>Culicidae</taxon>
        <taxon>Anophelinae</taxon>
        <taxon>Anopheles</taxon>
    </lineage>
</organism>
<keyword evidence="1" id="KW-1133">Transmembrane helix</keyword>
<proteinExistence type="predicted"/>
<keyword evidence="1" id="KW-0812">Transmembrane</keyword>
<protein>
    <recommendedName>
        <fullName evidence="3">Cyclin N-terminal domain-containing protein</fullName>
    </recommendedName>
</protein>
<dbReference type="EnsemblMetazoa" id="AFUN006310-RA">
    <property type="protein sequence ID" value="AFUN006310-PA"/>
    <property type="gene ID" value="AFUN006310"/>
</dbReference>
<dbReference type="AlphaFoldDB" id="A0A182RJ94"/>
<keyword evidence="1" id="KW-0472">Membrane</keyword>
<reference evidence="2" key="1">
    <citation type="submission" date="2020-05" db="UniProtKB">
        <authorList>
            <consortium name="EnsemblMetazoa"/>
        </authorList>
    </citation>
    <scope>IDENTIFICATION</scope>
    <source>
        <strain evidence="2">FUMOZ</strain>
    </source>
</reference>
<sequence>MDKDALMLSNESGFQTDGKTLYHRDALLWASHEFETDSIMKSLVELVFCLTKQFNLSPAVEFTTIDTLELLLIRIFQSWMKSSSTGSDSVERKKGPFLRQLPMYVSVVDIVAKYIHIGMKLDLVALKRAAKVSDSFTNMLAVEFEVIKILDSELRSSLLLGAFERFSKQYLTPLNIASNEHIWNIGLSLKTSMKDKECFRRFKANKLILAGAIIITVLYVIPATRHSKAILNQVIEPLADDCCVQATNLIYLRDAVLRVIGGH</sequence>
<feature type="transmembrane region" description="Helical" evidence="1">
    <location>
        <begin position="204"/>
        <end position="221"/>
    </location>
</feature>
<name>A0A182RJ94_ANOFN</name>
<dbReference type="VEuPathDB" id="VectorBase:AFUN2_009979"/>